<sequence>MGQGGGGELGLAMGVIDDMIKLSSGPNDAVMVVHVYQKREVAIGHPERITLFNSKLSLDHSCIRMARQEKDI</sequence>
<evidence type="ECO:0000313" key="1">
    <source>
        <dbReference type="EMBL" id="KRP58520.1"/>
    </source>
</evidence>
<dbReference type="EMBL" id="JYLK01000015">
    <property type="protein sequence ID" value="KRP58520.1"/>
    <property type="molecule type" value="Genomic_DNA"/>
</dbReference>
<dbReference type="Proteomes" id="UP000052019">
    <property type="component" value="Unassembled WGS sequence"/>
</dbReference>
<protein>
    <submittedName>
        <fullName evidence="1">Uncharacterized protein</fullName>
    </submittedName>
</protein>
<proteinExistence type="predicted"/>
<organism evidence="1 2">
    <name type="scientific">Pseudomonas trivialis</name>
    <dbReference type="NCBI Taxonomy" id="200450"/>
    <lineage>
        <taxon>Bacteria</taxon>
        <taxon>Pseudomonadati</taxon>
        <taxon>Pseudomonadota</taxon>
        <taxon>Gammaproteobacteria</taxon>
        <taxon>Pseudomonadales</taxon>
        <taxon>Pseudomonadaceae</taxon>
        <taxon>Pseudomonas</taxon>
    </lineage>
</organism>
<accession>A0A0R2ZD18</accession>
<name>A0A0R2ZD18_9PSED</name>
<gene>
    <name evidence="1" type="ORF">TU79_20235</name>
</gene>
<evidence type="ECO:0000313" key="2">
    <source>
        <dbReference type="Proteomes" id="UP000052019"/>
    </source>
</evidence>
<dbReference type="AlphaFoldDB" id="A0A0R2ZD18"/>
<dbReference type="PATRIC" id="fig|200450.4.peg.996"/>
<reference evidence="1 2" key="1">
    <citation type="submission" date="2015-02" db="EMBL/GenBank/DDBJ databases">
        <title>Two Pseudomonas sp. nov. isolated from raw milk.</title>
        <authorList>
            <person name="Wenning M."/>
            <person name="von Neubeck M."/>
            <person name="Huptas C."/>
            <person name="Scherer S."/>
        </authorList>
    </citation>
    <scope>NUCLEOTIDE SEQUENCE [LARGE SCALE GENOMIC DNA]</scope>
    <source>
        <strain evidence="1 2">DSM 14937</strain>
    </source>
</reference>
<comment type="caution">
    <text evidence="1">The sequence shown here is derived from an EMBL/GenBank/DDBJ whole genome shotgun (WGS) entry which is preliminary data.</text>
</comment>